<dbReference type="AlphaFoldDB" id="A0A6N6MXT1"/>
<comment type="caution">
    <text evidence="1">The sequence shown here is derived from an EMBL/GenBank/DDBJ whole genome shotgun (WGS) entry which is preliminary data.</text>
</comment>
<dbReference type="InterPro" id="IPR036412">
    <property type="entry name" value="HAD-like_sf"/>
</dbReference>
<dbReference type="EMBL" id="VZZJ01000002">
    <property type="protein sequence ID" value="KAB1075656.1"/>
    <property type="molecule type" value="Genomic_DNA"/>
</dbReference>
<gene>
    <name evidence="1" type="ORF">F6X51_02980</name>
</gene>
<dbReference type="Pfam" id="PF00702">
    <property type="entry name" value="Hydrolase"/>
    <property type="match status" value="1"/>
</dbReference>
<accession>A0A6N6MXT1</accession>
<dbReference type="RefSeq" id="WP_150961719.1">
    <property type="nucleotide sequence ID" value="NZ_VZZJ01000002.1"/>
</dbReference>
<reference evidence="1 2" key="1">
    <citation type="submission" date="2019-09" db="EMBL/GenBank/DDBJ databases">
        <title>YIM 132548 draft genome.</title>
        <authorList>
            <person name="Jiang L."/>
        </authorList>
    </citation>
    <scope>NUCLEOTIDE SEQUENCE [LARGE SCALE GENOMIC DNA]</scope>
    <source>
        <strain evidence="1 2">YIM 132548</strain>
    </source>
</reference>
<keyword evidence="1" id="KW-0378">Hydrolase</keyword>
<evidence type="ECO:0000313" key="1">
    <source>
        <dbReference type="EMBL" id="KAB1075656.1"/>
    </source>
</evidence>
<dbReference type="Proteomes" id="UP000441523">
    <property type="component" value="Unassembled WGS sequence"/>
</dbReference>
<name>A0A6N6MXT1_9HYPH</name>
<dbReference type="GO" id="GO:0016787">
    <property type="term" value="F:hydrolase activity"/>
    <property type="evidence" value="ECO:0007669"/>
    <property type="project" value="UniProtKB-KW"/>
</dbReference>
<evidence type="ECO:0000313" key="2">
    <source>
        <dbReference type="Proteomes" id="UP000441523"/>
    </source>
</evidence>
<dbReference type="Gene3D" id="3.40.50.1000">
    <property type="entry name" value="HAD superfamily/HAD-like"/>
    <property type="match status" value="1"/>
</dbReference>
<keyword evidence="2" id="KW-1185">Reference proteome</keyword>
<protein>
    <submittedName>
        <fullName evidence="1">Hydrolase</fullName>
    </submittedName>
</protein>
<sequence length="611" mass="66386">MDAPPSPAPARPSLLARLREPLEAAEAVSFDVFDTLFMRLIAAPEDVFDLVGAQFGLKHFRRHRIAAQAQAFRVMRARGRREIDLDGIYACLPDLGVPAEALKRAEWAAELAVLRLNPEVHAVLLRAQALGKTCILTSDMYLPEAFFEALCARAGITVDRLFVSSAAQATKRDDGALFTLAAEALGLEPGRILHLGDNPASDIARGAERGLATFHYAPDLGPAPATPDLAHAIVAGVARFQAVQPGRSPWWRIGFSAGGPATHALVAWLRARTEEDRIDLLLFLARDGFTAHRLWPGDAVPSLYFKASRVLLVLAGITERTFEAQIPFLLSGAASVADIFARIGVERPDDAVLRDLGFSPETRYTRKRHAAFAALMRAMRWRILQVCRECRRGLHAACLQAGLRDGMRLGLVDVGWKGSTQAAFVDFVRDVFDVRVKGYYLCLHKARHGLEMEALISAGTHRAAIRRDLYDNRVVAELLFSAPHASVTGARLAPDGGVVFAEDPGRGADPRLPEIAAEIDAGIREGVATLRALLAEIRVDLPVPALTAPLLALARDPTRDQAETLGSIYNFDSWGSSTLFRSYAARLDPREAARGDSWPAGMRALAAAPPP</sequence>
<dbReference type="SUPFAM" id="SSF56784">
    <property type="entry name" value="HAD-like"/>
    <property type="match status" value="1"/>
</dbReference>
<proteinExistence type="predicted"/>
<organism evidence="1 2">
    <name type="scientific">Methylobacterium planeticum</name>
    <dbReference type="NCBI Taxonomy" id="2615211"/>
    <lineage>
        <taxon>Bacteria</taxon>
        <taxon>Pseudomonadati</taxon>
        <taxon>Pseudomonadota</taxon>
        <taxon>Alphaproteobacteria</taxon>
        <taxon>Hyphomicrobiales</taxon>
        <taxon>Methylobacteriaceae</taxon>
        <taxon>Methylobacterium</taxon>
    </lineage>
</organism>
<dbReference type="InterPro" id="IPR023214">
    <property type="entry name" value="HAD_sf"/>
</dbReference>